<dbReference type="RefSeq" id="WP_142060221.1">
    <property type="nucleotide sequence ID" value="NZ_VFPA01000004.1"/>
</dbReference>
<feature type="coiled-coil region" evidence="8">
    <location>
        <begin position="209"/>
        <end position="257"/>
    </location>
</feature>
<keyword evidence="7 11" id="KW-0407">Ion channel</keyword>
<feature type="transmembrane region" description="Helical" evidence="9">
    <location>
        <begin position="49"/>
        <end position="68"/>
    </location>
</feature>
<dbReference type="SUPFAM" id="SSF81324">
    <property type="entry name" value="Voltage-gated potassium channels"/>
    <property type="match status" value="1"/>
</dbReference>
<evidence type="ECO:0000313" key="12">
    <source>
        <dbReference type="Proteomes" id="UP000315677"/>
    </source>
</evidence>
<dbReference type="GO" id="GO:0008076">
    <property type="term" value="C:voltage-gated potassium channel complex"/>
    <property type="evidence" value="ECO:0007669"/>
    <property type="project" value="InterPro"/>
</dbReference>
<evidence type="ECO:0000256" key="6">
    <source>
        <dbReference type="ARBA" id="ARBA00023136"/>
    </source>
</evidence>
<evidence type="ECO:0000256" key="1">
    <source>
        <dbReference type="ARBA" id="ARBA00004141"/>
    </source>
</evidence>
<dbReference type="Gene3D" id="1.20.120.350">
    <property type="entry name" value="Voltage-gated potassium channels. Chain C"/>
    <property type="match status" value="1"/>
</dbReference>
<protein>
    <submittedName>
        <fullName evidence="11">Voltage-gated potassium channel</fullName>
    </submittedName>
</protein>
<dbReference type="PRINTS" id="PR00169">
    <property type="entry name" value="KCHANNEL"/>
</dbReference>
<name>A0A543DAN5_9PSEU</name>
<evidence type="ECO:0000256" key="2">
    <source>
        <dbReference type="ARBA" id="ARBA00022448"/>
    </source>
</evidence>
<dbReference type="GO" id="GO:0001508">
    <property type="term" value="P:action potential"/>
    <property type="evidence" value="ECO:0007669"/>
    <property type="project" value="TreeGrafter"/>
</dbReference>
<evidence type="ECO:0000256" key="5">
    <source>
        <dbReference type="ARBA" id="ARBA00023065"/>
    </source>
</evidence>
<keyword evidence="4 9" id="KW-1133">Transmembrane helix</keyword>
<evidence type="ECO:0000256" key="3">
    <source>
        <dbReference type="ARBA" id="ARBA00022692"/>
    </source>
</evidence>
<comment type="caution">
    <text evidence="11">The sequence shown here is derived from an EMBL/GenBank/DDBJ whole genome shotgun (WGS) entry which is preliminary data.</text>
</comment>
<dbReference type="GO" id="GO:0005249">
    <property type="term" value="F:voltage-gated potassium channel activity"/>
    <property type="evidence" value="ECO:0007669"/>
    <property type="project" value="InterPro"/>
</dbReference>
<sequence length="259" mass="28336">MLSPALVDEPRIAAWDRRVDWWLTGLAVVFLVAYAWQVLDTSLGPVGRMLLEGVLTGTWALFGVDYLVRIALARRRGRFVGTHLLDLAILVLPMFRQLRALRVVTAVTVLNRQLRDDARGRVVVYVVGSVALIGFVAALAVLDAERDAPDATITTFGDAVWWTITTISTVGYGDRYPVTLEGRLVAASLMVAGIALLGVVTASIASWFVENLRRSGAAVERELDEVSADVGRTEAQLAAVLAELRRANARLEALERRRS</sequence>
<dbReference type="Pfam" id="PF07885">
    <property type="entry name" value="Ion_trans_2"/>
    <property type="match status" value="1"/>
</dbReference>
<evidence type="ECO:0000256" key="4">
    <source>
        <dbReference type="ARBA" id="ARBA00022989"/>
    </source>
</evidence>
<comment type="subcellular location">
    <subcellularLocation>
        <location evidence="1">Membrane</location>
        <topology evidence="1">Multi-pass membrane protein</topology>
    </subcellularLocation>
</comment>
<evidence type="ECO:0000259" key="10">
    <source>
        <dbReference type="Pfam" id="PF07885"/>
    </source>
</evidence>
<keyword evidence="8" id="KW-0175">Coiled coil</keyword>
<proteinExistence type="predicted"/>
<keyword evidence="5" id="KW-0406">Ion transport</keyword>
<evidence type="ECO:0000256" key="7">
    <source>
        <dbReference type="ARBA" id="ARBA00023303"/>
    </source>
</evidence>
<dbReference type="AlphaFoldDB" id="A0A543DAN5"/>
<keyword evidence="2" id="KW-0813">Transport</keyword>
<dbReference type="Gene3D" id="1.20.5.110">
    <property type="match status" value="1"/>
</dbReference>
<evidence type="ECO:0000256" key="8">
    <source>
        <dbReference type="SAM" id="Coils"/>
    </source>
</evidence>
<keyword evidence="12" id="KW-1185">Reference proteome</keyword>
<dbReference type="PANTHER" id="PTHR11537:SF254">
    <property type="entry name" value="POTASSIUM VOLTAGE-GATED CHANNEL PROTEIN SHAB"/>
    <property type="match status" value="1"/>
</dbReference>
<evidence type="ECO:0000256" key="9">
    <source>
        <dbReference type="SAM" id="Phobius"/>
    </source>
</evidence>
<evidence type="ECO:0000313" key="11">
    <source>
        <dbReference type="EMBL" id="TQM06391.1"/>
    </source>
</evidence>
<dbReference type="Proteomes" id="UP000315677">
    <property type="component" value="Unassembled WGS sequence"/>
</dbReference>
<dbReference type="InterPro" id="IPR028325">
    <property type="entry name" value="VG_K_chnl"/>
</dbReference>
<feature type="transmembrane region" description="Helical" evidence="9">
    <location>
        <begin position="21"/>
        <end position="37"/>
    </location>
</feature>
<dbReference type="OrthoDB" id="9799090at2"/>
<gene>
    <name evidence="11" type="ORF">FB558_6642</name>
</gene>
<dbReference type="InterPro" id="IPR027359">
    <property type="entry name" value="Volt_channel_dom_sf"/>
</dbReference>
<keyword evidence="3 9" id="KW-0812">Transmembrane</keyword>
<feature type="transmembrane region" description="Helical" evidence="9">
    <location>
        <begin position="184"/>
        <end position="209"/>
    </location>
</feature>
<accession>A0A543DAN5</accession>
<feature type="transmembrane region" description="Helical" evidence="9">
    <location>
        <begin position="122"/>
        <end position="142"/>
    </location>
</feature>
<dbReference type="EMBL" id="VFPA01000004">
    <property type="protein sequence ID" value="TQM06391.1"/>
    <property type="molecule type" value="Genomic_DNA"/>
</dbReference>
<reference evidence="11 12" key="1">
    <citation type="submission" date="2019-06" db="EMBL/GenBank/DDBJ databases">
        <title>Sequencing the genomes of 1000 actinobacteria strains.</title>
        <authorList>
            <person name="Klenk H.-P."/>
        </authorList>
    </citation>
    <scope>NUCLEOTIDE SEQUENCE [LARGE SCALE GENOMIC DNA]</scope>
    <source>
        <strain evidence="11 12">DSM 45301</strain>
    </source>
</reference>
<dbReference type="PANTHER" id="PTHR11537">
    <property type="entry name" value="VOLTAGE-GATED POTASSIUM CHANNEL"/>
    <property type="match status" value="1"/>
</dbReference>
<dbReference type="Gene3D" id="1.10.287.70">
    <property type="match status" value="1"/>
</dbReference>
<organism evidence="11 12">
    <name type="scientific">Pseudonocardia kunmingensis</name>
    <dbReference type="NCBI Taxonomy" id="630975"/>
    <lineage>
        <taxon>Bacteria</taxon>
        <taxon>Bacillati</taxon>
        <taxon>Actinomycetota</taxon>
        <taxon>Actinomycetes</taxon>
        <taxon>Pseudonocardiales</taxon>
        <taxon>Pseudonocardiaceae</taxon>
        <taxon>Pseudonocardia</taxon>
    </lineage>
</organism>
<feature type="domain" description="Potassium channel" evidence="10">
    <location>
        <begin position="152"/>
        <end position="209"/>
    </location>
</feature>
<keyword evidence="6 9" id="KW-0472">Membrane</keyword>
<dbReference type="InterPro" id="IPR013099">
    <property type="entry name" value="K_chnl_dom"/>
</dbReference>